<feature type="domain" description="THUMP" evidence="3">
    <location>
        <begin position="132"/>
        <end position="245"/>
    </location>
</feature>
<evidence type="ECO:0000259" key="3">
    <source>
        <dbReference type="PROSITE" id="PS51165"/>
    </source>
</evidence>
<name>A0ABQ0LC45_MYCCL</name>
<evidence type="ECO:0000256" key="1">
    <source>
        <dbReference type="PROSITE-ProRule" id="PRU00529"/>
    </source>
</evidence>
<dbReference type="PANTHER" id="PTHR13452:SF10">
    <property type="entry name" value="THUMP DOMAIN-CONTAINING PROTEIN 1"/>
    <property type="match status" value="1"/>
</dbReference>
<dbReference type="Proteomes" id="UP000815677">
    <property type="component" value="Unassembled WGS sequence"/>
</dbReference>
<protein>
    <recommendedName>
        <fullName evidence="3">THUMP domain-containing protein</fullName>
    </recommendedName>
</protein>
<dbReference type="EMBL" id="DF844911">
    <property type="protein sequence ID" value="GAT48711.1"/>
    <property type="molecule type" value="Genomic_DNA"/>
</dbReference>
<dbReference type="PANTHER" id="PTHR13452">
    <property type="entry name" value="THUMP DOMAIN CONTAINING PROTEIN 1-RELATED"/>
    <property type="match status" value="1"/>
</dbReference>
<dbReference type="Gene3D" id="3.30.2300.10">
    <property type="entry name" value="THUMP superfamily"/>
    <property type="match status" value="1"/>
</dbReference>
<proteinExistence type="predicted"/>
<dbReference type="SMART" id="SM00981">
    <property type="entry name" value="THUMP"/>
    <property type="match status" value="1"/>
</dbReference>
<gene>
    <name evidence="4" type="ORF">MCHLO_06090</name>
</gene>
<evidence type="ECO:0000313" key="4">
    <source>
        <dbReference type="EMBL" id="GAT48711.1"/>
    </source>
</evidence>
<keyword evidence="1" id="KW-0694">RNA-binding</keyword>
<dbReference type="CDD" id="cd11717">
    <property type="entry name" value="THUMP_THUMPD1_like"/>
    <property type="match status" value="1"/>
</dbReference>
<keyword evidence="5" id="KW-1185">Reference proteome</keyword>
<sequence>MSSKRPRAQGDHDARKRKKYRSDGTPIWGRRVIEGPGVWVSCIKGKERQAASEVCELFKNLAEEIWPETKAGGTTDSENSADEGEELSLEQQIAQEVSAMKRPPKQELFKNCPTDTACLLFISCQPPVDPVKLVEQHLKNVDETGVTHTKYCMRLAPVSGSSVANLVEIEALCRSTFAAAFAEKPFKYKIELKLRNHTVLARDTLIAAIAQCVPQDAGHSVDLGNPDLVILFEVFKSICGVSVVREYQRYKKFNVAEIASARQIANESSSSTKRID</sequence>
<organism evidence="4 5">
    <name type="scientific">Mycena chlorophos</name>
    <name type="common">Agaric fungus</name>
    <name type="synonym">Agaricus chlorophos</name>
    <dbReference type="NCBI Taxonomy" id="658473"/>
    <lineage>
        <taxon>Eukaryota</taxon>
        <taxon>Fungi</taxon>
        <taxon>Dikarya</taxon>
        <taxon>Basidiomycota</taxon>
        <taxon>Agaricomycotina</taxon>
        <taxon>Agaricomycetes</taxon>
        <taxon>Agaricomycetidae</taxon>
        <taxon>Agaricales</taxon>
        <taxon>Marasmiineae</taxon>
        <taxon>Mycenaceae</taxon>
        <taxon>Mycena</taxon>
    </lineage>
</organism>
<feature type="region of interest" description="Disordered" evidence="2">
    <location>
        <begin position="1"/>
        <end position="22"/>
    </location>
</feature>
<evidence type="ECO:0000256" key="2">
    <source>
        <dbReference type="SAM" id="MobiDB-lite"/>
    </source>
</evidence>
<reference evidence="4" key="1">
    <citation type="submission" date="2014-09" db="EMBL/GenBank/DDBJ databases">
        <title>Genome sequence of the luminous mushroom Mycena chlorophos for searching fungal bioluminescence genes.</title>
        <authorList>
            <person name="Tanaka Y."/>
            <person name="Kasuga D."/>
            <person name="Oba Y."/>
            <person name="Hase S."/>
            <person name="Sato K."/>
            <person name="Oba Y."/>
            <person name="Sakakibara Y."/>
        </authorList>
    </citation>
    <scope>NUCLEOTIDE SEQUENCE</scope>
</reference>
<dbReference type="InterPro" id="IPR040183">
    <property type="entry name" value="THUMPD1-like"/>
</dbReference>
<dbReference type="PROSITE" id="PS51165">
    <property type="entry name" value="THUMP"/>
    <property type="match status" value="1"/>
</dbReference>
<evidence type="ECO:0000313" key="5">
    <source>
        <dbReference type="Proteomes" id="UP000815677"/>
    </source>
</evidence>
<dbReference type="SUPFAM" id="SSF143437">
    <property type="entry name" value="THUMP domain-like"/>
    <property type="match status" value="1"/>
</dbReference>
<dbReference type="InterPro" id="IPR004114">
    <property type="entry name" value="THUMP_dom"/>
</dbReference>
<accession>A0ABQ0LC45</accession>
<dbReference type="Pfam" id="PF02926">
    <property type="entry name" value="THUMP"/>
    <property type="match status" value="1"/>
</dbReference>